<sequence>MKRILLFMLALTFMSCQQEVNTPPTDWQLDGVRGKVKKMVVLTRVPDTDIVSQTISLYDSLGYKVSMESLDNELDTELLEFSTNGMIKYEKYNGKLRKVNGLDYEGKVISEATQKWSSFKELVSTTHYTDNRAMSTVIKYVCDKEGNVISMQMIVKAGEVGQANVLTKWFYDESGYQNSFIQKDVLESKEDKFEISNETFDKFGNVEEQTTYTVDRNVFNERRYSYEYYE</sequence>
<dbReference type="OrthoDB" id="1454194at2"/>
<gene>
    <name evidence="2" type="ORF">AV926_04625</name>
</gene>
<reference evidence="2 3" key="1">
    <citation type="submission" date="2016-01" db="EMBL/GenBank/DDBJ databases">
        <title>Whole genome sequencing of Myroides marinus L41.</title>
        <authorList>
            <person name="Hong K.W."/>
        </authorList>
    </citation>
    <scope>NUCLEOTIDE SEQUENCE [LARGE SCALE GENOMIC DNA]</scope>
    <source>
        <strain evidence="2 3">L41</strain>
    </source>
</reference>
<organism evidence="2 3">
    <name type="scientific">Myroides marinus</name>
    <dbReference type="NCBI Taxonomy" id="703342"/>
    <lineage>
        <taxon>Bacteria</taxon>
        <taxon>Pseudomonadati</taxon>
        <taxon>Bacteroidota</taxon>
        <taxon>Flavobacteriia</taxon>
        <taxon>Flavobacteriales</taxon>
        <taxon>Flavobacteriaceae</taxon>
        <taxon>Myroides</taxon>
    </lineage>
</organism>
<dbReference type="RefSeq" id="WP_038985425.1">
    <property type="nucleotide sequence ID" value="NZ_JACAJP010000003.1"/>
</dbReference>
<keyword evidence="1" id="KW-0732">Signal</keyword>
<feature type="signal peptide" evidence="1">
    <location>
        <begin position="1"/>
        <end position="18"/>
    </location>
</feature>
<comment type="caution">
    <text evidence="2">The sequence shown here is derived from an EMBL/GenBank/DDBJ whole genome shotgun (WGS) entry which is preliminary data.</text>
</comment>
<dbReference type="EMBL" id="LQNU01000038">
    <property type="protein sequence ID" value="KZE83568.1"/>
    <property type="molecule type" value="Genomic_DNA"/>
</dbReference>
<protein>
    <recommendedName>
        <fullName evidence="4">YD repeat-containing protein</fullName>
    </recommendedName>
</protein>
<keyword evidence="3" id="KW-1185">Reference proteome</keyword>
<dbReference type="PROSITE" id="PS51257">
    <property type="entry name" value="PROKAR_LIPOPROTEIN"/>
    <property type="match status" value="1"/>
</dbReference>
<dbReference type="AlphaFoldDB" id="A0A164ACM0"/>
<feature type="chain" id="PRO_5007848643" description="YD repeat-containing protein" evidence="1">
    <location>
        <begin position="19"/>
        <end position="230"/>
    </location>
</feature>
<evidence type="ECO:0000256" key="1">
    <source>
        <dbReference type="SAM" id="SignalP"/>
    </source>
</evidence>
<dbReference type="Proteomes" id="UP000076630">
    <property type="component" value="Unassembled WGS sequence"/>
</dbReference>
<name>A0A164ACM0_9FLAO</name>
<proteinExistence type="predicted"/>
<accession>A0A164ACM0</accession>
<evidence type="ECO:0008006" key="4">
    <source>
        <dbReference type="Google" id="ProtNLM"/>
    </source>
</evidence>
<evidence type="ECO:0000313" key="2">
    <source>
        <dbReference type="EMBL" id="KZE83568.1"/>
    </source>
</evidence>
<evidence type="ECO:0000313" key="3">
    <source>
        <dbReference type="Proteomes" id="UP000076630"/>
    </source>
</evidence>